<feature type="transmembrane region" description="Helical" evidence="1">
    <location>
        <begin position="19"/>
        <end position="39"/>
    </location>
</feature>
<evidence type="ECO:0000313" key="3">
    <source>
        <dbReference type="Proteomes" id="UP000295302"/>
    </source>
</evidence>
<protein>
    <submittedName>
        <fullName evidence="2">Uncharacterized protein</fullName>
    </submittedName>
</protein>
<gene>
    <name evidence="2" type="ORF">E1286_01905</name>
</gene>
<keyword evidence="1" id="KW-0472">Membrane</keyword>
<dbReference type="EMBL" id="SMKQ01000003">
    <property type="protein sequence ID" value="TDD56412.1"/>
    <property type="molecule type" value="Genomic_DNA"/>
</dbReference>
<feature type="transmembrane region" description="Helical" evidence="1">
    <location>
        <begin position="102"/>
        <end position="121"/>
    </location>
</feature>
<proteinExistence type="predicted"/>
<dbReference type="OrthoDB" id="3539876at2"/>
<name>A0A4R4ZIF6_9ACTN</name>
<evidence type="ECO:0000313" key="2">
    <source>
        <dbReference type="EMBL" id="TDD56412.1"/>
    </source>
</evidence>
<keyword evidence="1" id="KW-1133">Transmembrane helix</keyword>
<sequence>MSESYDVEVMPPSVAVARFCMWVQAILGLVGVLLLVVLLGGAFPVALAGMLVAGLAVPLATLLLIAFLALRMRSRRGWVRTAGLVVELLITLLGLWQLVQDVTIGNLLGAIMAGAVFGLLCRPSSATWFDR</sequence>
<comment type="caution">
    <text evidence="2">The sequence shown here is derived from an EMBL/GenBank/DDBJ whole genome shotgun (WGS) entry which is preliminary data.</text>
</comment>
<dbReference type="RefSeq" id="WP_132608529.1">
    <property type="nucleotide sequence ID" value="NZ_SMKQ01000003.1"/>
</dbReference>
<feature type="transmembrane region" description="Helical" evidence="1">
    <location>
        <begin position="77"/>
        <end position="96"/>
    </location>
</feature>
<accession>A0A4R4ZIF6</accession>
<dbReference type="AlphaFoldDB" id="A0A4R4ZIF6"/>
<evidence type="ECO:0000256" key="1">
    <source>
        <dbReference type="SAM" id="Phobius"/>
    </source>
</evidence>
<keyword evidence="1" id="KW-0812">Transmembrane</keyword>
<reference evidence="2 3" key="1">
    <citation type="submission" date="2019-03" db="EMBL/GenBank/DDBJ databases">
        <title>Draft genome sequences of novel Actinobacteria.</title>
        <authorList>
            <person name="Sahin N."/>
            <person name="Ay H."/>
            <person name="Saygin H."/>
        </authorList>
    </citation>
    <scope>NUCLEOTIDE SEQUENCE [LARGE SCALE GENOMIC DNA]</scope>
    <source>
        <strain evidence="2 3">CH32</strain>
    </source>
</reference>
<dbReference type="Proteomes" id="UP000295302">
    <property type="component" value="Unassembled WGS sequence"/>
</dbReference>
<keyword evidence="3" id="KW-1185">Reference proteome</keyword>
<organism evidence="2 3">
    <name type="scientific">Nonomuraea terrae</name>
    <dbReference type="NCBI Taxonomy" id="2530383"/>
    <lineage>
        <taxon>Bacteria</taxon>
        <taxon>Bacillati</taxon>
        <taxon>Actinomycetota</taxon>
        <taxon>Actinomycetes</taxon>
        <taxon>Streptosporangiales</taxon>
        <taxon>Streptosporangiaceae</taxon>
        <taxon>Nonomuraea</taxon>
    </lineage>
</organism>
<feature type="transmembrane region" description="Helical" evidence="1">
    <location>
        <begin position="45"/>
        <end position="70"/>
    </location>
</feature>